<evidence type="ECO:0000313" key="3">
    <source>
        <dbReference type="EMBL" id="CAK9036471.1"/>
    </source>
</evidence>
<evidence type="ECO:0000256" key="1">
    <source>
        <dbReference type="SAM" id="MobiDB-lite"/>
    </source>
</evidence>
<feature type="region of interest" description="Disordered" evidence="1">
    <location>
        <begin position="532"/>
        <end position="578"/>
    </location>
</feature>
<keyword evidence="4" id="KW-1185">Reference proteome</keyword>
<feature type="compositionally biased region" description="Acidic residues" evidence="1">
    <location>
        <begin position="971"/>
        <end position="991"/>
    </location>
</feature>
<gene>
    <name evidence="3" type="ORF">CCMP2556_LOCUS20298</name>
</gene>
<dbReference type="Proteomes" id="UP001642484">
    <property type="component" value="Unassembled WGS sequence"/>
</dbReference>
<feature type="region of interest" description="Disordered" evidence="1">
    <location>
        <begin position="1308"/>
        <end position="1351"/>
    </location>
</feature>
<keyword evidence="2" id="KW-0812">Transmembrane</keyword>
<evidence type="ECO:0000313" key="4">
    <source>
        <dbReference type="Proteomes" id="UP001642484"/>
    </source>
</evidence>
<evidence type="ECO:0000256" key="2">
    <source>
        <dbReference type="SAM" id="Phobius"/>
    </source>
</evidence>
<proteinExistence type="predicted"/>
<keyword evidence="2" id="KW-1133">Transmembrane helix</keyword>
<feature type="compositionally biased region" description="Acidic residues" evidence="1">
    <location>
        <begin position="543"/>
        <end position="552"/>
    </location>
</feature>
<feature type="compositionally biased region" description="Polar residues" evidence="1">
    <location>
        <begin position="1312"/>
        <end position="1323"/>
    </location>
</feature>
<keyword evidence="2" id="KW-0472">Membrane</keyword>
<accession>A0ABP0LCG1</accession>
<protein>
    <submittedName>
        <fullName evidence="3">Uncharacterized protein</fullName>
    </submittedName>
</protein>
<dbReference type="EMBL" id="CAXAMN010011880">
    <property type="protein sequence ID" value="CAK9036471.1"/>
    <property type="molecule type" value="Genomic_DNA"/>
</dbReference>
<feature type="compositionally biased region" description="Low complexity" evidence="1">
    <location>
        <begin position="922"/>
        <end position="951"/>
    </location>
</feature>
<name>A0ABP0LCG1_9DINO</name>
<comment type="caution">
    <text evidence="3">The sequence shown here is derived from an EMBL/GenBank/DDBJ whole genome shotgun (WGS) entry which is preliminary data.</text>
</comment>
<feature type="transmembrane region" description="Helical" evidence="2">
    <location>
        <begin position="46"/>
        <end position="69"/>
    </location>
</feature>
<feature type="region of interest" description="Disordered" evidence="1">
    <location>
        <begin position="917"/>
        <end position="994"/>
    </location>
</feature>
<reference evidence="3 4" key="1">
    <citation type="submission" date="2024-02" db="EMBL/GenBank/DDBJ databases">
        <authorList>
            <person name="Chen Y."/>
            <person name="Shah S."/>
            <person name="Dougan E. K."/>
            <person name="Thang M."/>
            <person name="Chan C."/>
        </authorList>
    </citation>
    <scope>NUCLEOTIDE SEQUENCE [LARGE SCALE GENOMIC DNA]</scope>
</reference>
<organism evidence="3 4">
    <name type="scientific">Durusdinium trenchii</name>
    <dbReference type="NCBI Taxonomy" id="1381693"/>
    <lineage>
        <taxon>Eukaryota</taxon>
        <taxon>Sar</taxon>
        <taxon>Alveolata</taxon>
        <taxon>Dinophyceae</taxon>
        <taxon>Suessiales</taxon>
        <taxon>Symbiodiniaceae</taxon>
        <taxon>Durusdinium</taxon>
    </lineage>
</organism>
<sequence length="1438" mass="160079">MFISLLVLCSFTFRSFPGLTWSLALLYLCVSLLFMVVRQSRDGPRFWFHAGSLCFIATVLACACGLWNYSRNIYKYWAYEGQSSYSDLAASDRATSFLDAGKLAFRDDVIVDFEHATGYREGTELLCVAPLVSKAATQGTVEFWAAGRRCCEDGDFNCGDAKRGAKAGLVFLEDALFSDNGVELFRAAAKAAEAQHGLRGSDDALFVFLTASCSMPNSKFQRKYSQSAEEYDFFILSTRAAQAENGRFWNMLITLPVGRFAGCGYVLTISVFASTSAMHGRPSDGCPVLAEVVSLGLTAVRRATSSPHHGIVFRDLAGREAPAREVEAAKDHNVKHLGRHGRSTTVQKVELPAVHSEVSEDGALAFVHFKHRGRHHVYNLSAFSVYSRDALALVQTANGTELLKTRPRAHQLQLLTIRASEEETGFPVEESMASVDPENWGGYPWFPGDQKMHEFVLGTVAEARMTIGVFGQLLLYRSFGSGAGVVAEASFVYEKQPVSEIISHPLESARGFASLDQLKGDARAHPFTGCLAESETRNPPYEQDYEDPEEFDQDAKTVDSPPAMASEPQAREAPDAIPVPPSECDYEQTEPEGVLELFTGCGNGYGTVGIAWRGIMDYGDGKLGGVYQFNTRYRRQEMCQQMNSDCAHYCTVSRFCQGIEFHSHGRCEVWTRPGGIQASVPHQGYQCYRYREAMEVAPVELINFEPVNGGKDQACRGKASSDNLKAYFDVANAQDLQDCASKCEMHGACRGIEYHPSGRCEIWTRPGAGPRGEVKTARWQTLLLVRLQWHRSLSRSGHCTPPLLALLRLAFASFLLVFVAFKLSFWAAPHDLEPDALDFVVGIVMPEEELGWMLKERLGLDAIRKQLLETALAGRENYDVVESECLRLFRDLHSSDPLNKSRPFDKAPLLQRFLQSHDRHSSSSSYRPSTTASSTAPSSRSFRTQSSGSSRPPFKRFGQQPQPRQALIAEAPEEEGQMEAEDEELIPDDDGQGYSPENLTIEEVLQTEAELLAQELQELETEGCDPRVLEDLESGMEQAAESLLTMREARTKIAEVKKDRGYGKPGQPVRVTETLNTERVAPEEPDDMGHEDLWIVMEAAQHFDLTEDDYTKVVLRWRRMLLRLRVKAAWHAHGLLLWLLPRPQLRYAPFPYPSISHTRHWQEQAESMTLQKPKALMVKHWQRARTQEPSVYTTKNLLDLGQFRNRAGLNFAFMEDNMLQGMLAARASKGLTAQLKRDAIQEAQLEAEAATKRGEKHDMVRSLIGPKGGLPTLKADLVKLASLLNIPVQTGMTVEDLKKACRPLVAEIAQKPTPSKASGSTSSTERHVPETSMARPSQAPETIGAKAKASPGVTAQELQEVLTMQDHKFQGMLNQVLQSISTLHQASHLPGPMTSGPMETEATMDFGWTQDEIQQMNRDYYQDDLEWRQANGIPPRDQ</sequence>